<name>A0A1V9Y9D1_ACHHY</name>
<feature type="transmembrane region" description="Helical" evidence="7">
    <location>
        <begin position="189"/>
        <end position="216"/>
    </location>
</feature>
<keyword evidence="4 7" id="KW-0812">Transmembrane</keyword>
<evidence type="ECO:0000256" key="5">
    <source>
        <dbReference type="ARBA" id="ARBA00022989"/>
    </source>
</evidence>
<comment type="similarity">
    <text evidence="2">Belongs to the major facilitator superfamily. Folate-biopterin transporter (TC 2.A.71) family.</text>
</comment>
<comment type="caution">
    <text evidence="8">The sequence shown here is derived from an EMBL/GenBank/DDBJ whole genome shotgun (WGS) entry which is preliminary data.</text>
</comment>
<accession>A0A1V9Y9D1</accession>
<evidence type="ECO:0000256" key="2">
    <source>
        <dbReference type="ARBA" id="ARBA00007015"/>
    </source>
</evidence>
<feature type="transmembrane region" description="Helical" evidence="7">
    <location>
        <begin position="267"/>
        <end position="288"/>
    </location>
</feature>
<evidence type="ECO:0000256" key="3">
    <source>
        <dbReference type="ARBA" id="ARBA00022448"/>
    </source>
</evidence>
<feature type="transmembrane region" description="Helical" evidence="7">
    <location>
        <begin position="131"/>
        <end position="152"/>
    </location>
</feature>
<dbReference type="PANTHER" id="PTHR31585:SF5">
    <property type="entry name" value="RNA-BINDING S4 DOMAIN-CONTAINING PROTEIN"/>
    <property type="match status" value="1"/>
</dbReference>
<reference evidence="8 9" key="1">
    <citation type="journal article" date="2014" name="Genome Biol. Evol.">
        <title>The secreted proteins of Achlya hypogyna and Thraustotheca clavata identify the ancestral oomycete secretome and reveal gene acquisitions by horizontal gene transfer.</title>
        <authorList>
            <person name="Misner I."/>
            <person name="Blouin N."/>
            <person name="Leonard G."/>
            <person name="Richards T.A."/>
            <person name="Lane C.E."/>
        </authorList>
    </citation>
    <scope>NUCLEOTIDE SEQUENCE [LARGE SCALE GENOMIC DNA]</scope>
    <source>
        <strain evidence="8 9">ATCC 48635</strain>
    </source>
</reference>
<dbReference type="Gene3D" id="1.20.1250.20">
    <property type="entry name" value="MFS general substrate transporter like domains"/>
    <property type="match status" value="1"/>
</dbReference>
<protein>
    <submittedName>
        <fullName evidence="8">Transmembrane protein</fullName>
    </submittedName>
</protein>
<organism evidence="8 9">
    <name type="scientific">Achlya hypogyna</name>
    <name type="common">Oomycete</name>
    <name type="synonym">Protoachlya hypogyna</name>
    <dbReference type="NCBI Taxonomy" id="1202772"/>
    <lineage>
        <taxon>Eukaryota</taxon>
        <taxon>Sar</taxon>
        <taxon>Stramenopiles</taxon>
        <taxon>Oomycota</taxon>
        <taxon>Saprolegniomycetes</taxon>
        <taxon>Saprolegniales</taxon>
        <taxon>Achlyaceae</taxon>
        <taxon>Achlya</taxon>
    </lineage>
</organism>
<gene>
    <name evidence="8" type="ORF">ACHHYP_16182</name>
</gene>
<evidence type="ECO:0000256" key="4">
    <source>
        <dbReference type="ARBA" id="ARBA00022692"/>
    </source>
</evidence>
<dbReference type="Proteomes" id="UP000243579">
    <property type="component" value="Unassembled WGS sequence"/>
</dbReference>
<dbReference type="EMBL" id="JNBR01002482">
    <property type="protein sequence ID" value="OQR82345.1"/>
    <property type="molecule type" value="Genomic_DNA"/>
</dbReference>
<feature type="transmembrane region" description="Helical" evidence="7">
    <location>
        <begin position="63"/>
        <end position="87"/>
    </location>
</feature>
<evidence type="ECO:0000256" key="6">
    <source>
        <dbReference type="ARBA" id="ARBA00023136"/>
    </source>
</evidence>
<comment type="subcellular location">
    <subcellularLocation>
        <location evidence="1">Membrane</location>
        <topology evidence="1">Multi-pass membrane protein</topology>
    </subcellularLocation>
</comment>
<dbReference type="PANTHER" id="PTHR31585">
    <property type="entry name" value="FOLATE-BIOPTERIN TRANSPORTER 1, CHLOROPLASTIC"/>
    <property type="match status" value="1"/>
</dbReference>
<feature type="transmembrane region" description="Helical" evidence="7">
    <location>
        <begin position="486"/>
        <end position="508"/>
    </location>
</feature>
<dbReference type="AlphaFoldDB" id="A0A1V9Y9D1"/>
<evidence type="ECO:0000313" key="9">
    <source>
        <dbReference type="Proteomes" id="UP000243579"/>
    </source>
</evidence>
<keyword evidence="3" id="KW-0813">Transport</keyword>
<feature type="transmembrane region" description="Helical" evidence="7">
    <location>
        <begin position="99"/>
        <end position="119"/>
    </location>
</feature>
<keyword evidence="6 7" id="KW-0472">Membrane</keyword>
<dbReference type="InterPro" id="IPR036259">
    <property type="entry name" value="MFS_trans_sf"/>
</dbReference>
<dbReference type="OrthoDB" id="59032at2759"/>
<feature type="transmembrane region" description="Helical" evidence="7">
    <location>
        <begin position="528"/>
        <end position="545"/>
    </location>
</feature>
<evidence type="ECO:0000256" key="7">
    <source>
        <dbReference type="SAM" id="Phobius"/>
    </source>
</evidence>
<dbReference type="SUPFAM" id="SSF103473">
    <property type="entry name" value="MFS general substrate transporter"/>
    <property type="match status" value="1"/>
</dbReference>
<proteinExistence type="inferred from homology"/>
<feature type="transmembrane region" description="Helical" evidence="7">
    <location>
        <begin position="349"/>
        <end position="368"/>
    </location>
</feature>
<evidence type="ECO:0000313" key="8">
    <source>
        <dbReference type="EMBL" id="OQR82345.1"/>
    </source>
</evidence>
<evidence type="ECO:0000256" key="1">
    <source>
        <dbReference type="ARBA" id="ARBA00004141"/>
    </source>
</evidence>
<keyword evidence="9" id="KW-1185">Reference proteome</keyword>
<keyword evidence="5 7" id="KW-1133">Transmembrane helix</keyword>
<dbReference type="GO" id="GO:0016020">
    <property type="term" value="C:membrane"/>
    <property type="evidence" value="ECO:0007669"/>
    <property type="project" value="UniProtKB-SubCell"/>
</dbReference>
<feature type="transmembrane region" description="Helical" evidence="7">
    <location>
        <begin position="380"/>
        <end position="402"/>
    </location>
</feature>
<dbReference type="STRING" id="1202772.A0A1V9Y9D1"/>
<dbReference type="InterPro" id="IPR039309">
    <property type="entry name" value="BT1"/>
</dbReference>
<sequence length="571" mass="63349">MVLEKPSNTADANKVWLFDEKQLDDYAVFHDSSTHYDDSMLDKAGDGALREGGAIHFLSAEALALFTQYGGIGLVLGSLPALAYPVFNVYLQMQGYQVASYSALLSLPWSLKIFMGIISDCFPINGFQRRSYMMIGWLLCAVSCAIMAVSSFPEPYYGREDLNGLPLVNISAADQAAHMNLKAPKSGGLFILLSTLATVGSVMVAVAADAMVVQYAQREPLAQRGRIQTTCYVVRDSLRQIPSLLVGFCMNSYEYGGSFSWSISPTVIYAMLVAPSVVGFATAAWWMVEEKVERVSLRHYIRSFWTLVKLRVMWQLCAYSFLSNVFSSFDETVSSPMTSDWIQAESLNLQLFSFVGGLLGPVTMWALGKWALHWDWRSSIVWSTVVWVAMRAVVQLSCVWDVNRNQYAFLTGTMIMDQPMNVPFLFSAYASVEVADVGNEGLIYALTSSVTNLGYLFGPVLCKTVDSFFQVSRDDLRRDDTTVRWQATYCFIISYTVKLVSLVFLVLLPRQKGHVQLLKRRGESNSMAGAATVVLFVLVLIYALVTNALSFFESTYCLRIAGGDGCSNVEA</sequence>
<dbReference type="Pfam" id="PF03092">
    <property type="entry name" value="BT1"/>
    <property type="match status" value="1"/>
</dbReference>